<reference evidence="13" key="1">
    <citation type="submission" date="2020-09" db="EMBL/GenBank/DDBJ databases">
        <title>Comparative genome analyses of four rice-infecting Rhizoctonia solani isolates reveal extensive enrichment of homogalacturonan modification genes.</title>
        <authorList>
            <person name="Lee D.-Y."/>
            <person name="Jeon J."/>
            <person name="Kim K.-T."/>
            <person name="Cheong K."/>
            <person name="Song H."/>
            <person name="Choi G."/>
            <person name="Ko J."/>
            <person name="Opiyo S.O."/>
            <person name="Zuo S."/>
            <person name="Madhav S."/>
            <person name="Lee Y.-H."/>
            <person name="Wang G.-L."/>
        </authorList>
    </citation>
    <scope>NUCLEOTIDE SEQUENCE</scope>
    <source>
        <strain evidence="13">AG1-IA YN-7</strain>
    </source>
</reference>
<feature type="domain" description="CSC1/OSCA1-like N-terminal transmembrane" evidence="11">
    <location>
        <begin position="203"/>
        <end position="354"/>
    </location>
</feature>
<feature type="region of interest" description="Disordered" evidence="7">
    <location>
        <begin position="1"/>
        <end position="29"/>
    </location>
</feature>
<comment type="subcellular location">
    <subcellularLocation>
        <location evidence="1">Membrane</location>
        <topology evidence="1">Multi-pass membrane protein</topology>
    </subcellularLocation>
</comment>
<dbReference type="PANTHER" id="PTHR13018">
    <property type="entry name" value="PROBABLE MEMBRANE PROTEIN DUF221-RELATED"/>
    <property type="match status" value="1"/>
</dbReference>
<feature type="transmembrane region" description="Helical" evidence="8">
    <location>
        <begin position="334"/>
        <end position="351"/>
    </location>
</feature>
<feature type="region of interest" description="Disordered" evidence="7">
    <location>
        <begin position="457"/>
        <end position="481"/>
    </location>
</feature>
<feature type="transmembrane region" description="Helical" evidence="8">
    <location>
        <begin position="855"/>
        <end position="879"/>
    </location>
</feature>
<dbReference type="Pfam" id="PF14703">
    <property type="entry name" value="PHM7_cyt"/>
    <property type="match status" value="1"/>
</dbReference>
<comment type="caution">
    <text evidence="13">The sequence shown here is derived from an EMBL/GenBank/DDBJ whole genome shotgun (WGS) entry which is preliminary data.</text>
</comment>
<evidence type="ECO:0000256" key="1">
    <source>
        <dbReference type="ARBA" id="ARBA00004141"/>
    </source>
</evidence>
<evidence type="ECO:0000259" key="11">
    <source>
        <dbReference type="Pfam" id="PF13967"/>
    </source>
</evidence>
<evidence type="ECO:0000256" key="7">
    <source>
        <dbReference type="SAM" id="MobiDB-lite"/>
    </source>
</evidence>
<evidence type="ECO:0000256" key="5">
    <source>
        <dbReference type="ARBA" id="ARBA00022989"/>
    </source>
</evidence>
<dbReference type="GO" id="GO:0005886">
    <property type="term" value="C:plasma membrane"/>
    <property type="evidence" value="ECO:0007669"/>
    <property type="project" value="TreeGrafter"/>
</dbReference>
<name>A0A8H7H9M5_9AGAM</name>
<keyword evidence="3" id="KW-0813">Transport</keyword>
<dbReference type="Pfam" id="PF13967">
    <property type="entry name" value="RSN1_TM"/>
    <property type="match status" value="1"/>
</dbReference>
<dbReference type="EMBL" id="JACYCC010000039">
    <property type="protein sequence ID" value="KAF8678251.1"/>
    <property type="molecule type" value="Genomic_DNA"/>
</dbReference>
<dbReference type="InterPro" id="IPR045122">
    <property type="entry name" value="Csc1-like"/>
</dbReference>
<gene>
    <name evidence="13" type="ORF">RHS04_05644</name>
</gene>
<feature type="region of interest" description="Disordered" evidence="7">
    <location>
        <begin position="974"/>
        <end position="993"/>
    </location>
</feature>
<feature type="transmembrane region" description="Helical" evidence="8">
    <location>
        <begin position="203"/>
        <end position="224"/>
    </location>
</feature>
<feature type="region of interest" description="Disordered" evidence="7">
    <location>
        <begin position="1019"/>
        <end position="1117"/>
    </location>
</feature>
<dbReference type="Pfam" id="PF02714">
    <property type="entry name" value="RSN1_7TM"/>
    <property type="match status" value="1"/>
</dbReference>
<accession>A0A8H7H9M5</accession>
<comment type="similarity">
    <text evidence="2">Belongs to the CSC1 (TC 1.A.17) family.</text>
</comment>
<evidence type="ECO:0000256" key="2">
    <source>
        <dbReference type="ARBA" id="ARBA00007779"/>
    </source>
</evidence>
<feature type="transmembrane region" description="Helical" evidence="8">
    <location>
        <begin position="278"/>
        <end position="301"/>
    </location>
</feature>
<dbReference type="Proteomes" id="UP000650582">
    <property type="component" value="Unassembled WGS sequence"/>
</dbReference>
<feature type="domain" description="CSC1/OSCA1-like 7TM region" evidence="9">
    <location>
        <begin position="650"/>
        <end position="923"/>
    </location>
</feature>
<dbReference type="InterPro" id="IPR003864">
    <property type="entry name" value="CSC1/OSCA1-like_7TM"/>
</dbReference>
<dbReference type="InterPro" id="IPR027815">
    <property type="entry name" value="CSC1/OSCA1-like_cyt"/>
</dbReference>
<dbReference type="Pfam" id="PF12621">
    <property type="entry name" value="PHM7_ext"/>
    <property type="match status" value="1"/>
</dbReference>
<dbReference type="InterPro" id="IPR032880">
    <property type="entry name" value="CSC1/OSCA1-like_N"/>
</dbReference>
<dbReference type="GO" id="GO:0005227">
    <property type="term" value="F:calcium-activated cation channel activity"/>
    <property type="evidence" value="ECO:0007669"/>
    <property type="project" value="InterPro"/>
</dbReference>
<feature type="compositionally biased region" description="Polar residues" evidence="7">
    <location>
        <begin position="16"/>
        <end position="29"/>
    </location>
</feature>
<keyword evidence="5 8" id="KW-1133">Transmembrane helix</keyword>
<keyword evidence="4 8" id="KW-0812">Transmembrane</keyword>
<feature type="domain" description="10TM putative phosphate transporter extracellular tail" evidence="10">
    <location>
        <begin position="1105"/>
        <end position="1172"/>
    </location>
</feature>
<evidence type="ECO:0000256" key="6">
    <source>
        <dbReference type="ARBA" id="ARBA00023136"/>
    </source>
</evidence>
<proteinExistence type="inferred from homology"/>
<evidence type="ECO:0000259" key="12">
    <source>
        <dbReference type="Pfam" id="PF14703"/>
    </source>
</evidence>
<protein>
    <submittedName>
        <fullName evidence="13">Cytosolic domain of 10TM putative phosphate transporter</fullName>
    </submittedName>
</protein>
<feature type="transmembrane region" description="Helical" evidence="8">
    <location>
        <begin position="788"/>
        <end position="817"/>
    </location>
</feature>
<feature type="transmembrane region" description="Helical" evidence="8">
    <location>
        <begin position="743"/>
        <end position="768"/>
    </location>
</feature>
<feature type="domain" description="CSC1/OSCA1-like cytosolic" evidence="12">
    <location>
        <begin position="378"/>
        <end position="637"/>
    </location>
</feature>
<dbReference type="PANTHER" id="PTHR13018:SF143">
    <property type="entry name" value="CSC1_OSCA1-LIKE 7TM REGION DOMAIN-CONTAINING PROTEIN"/>
    <property type="match status" value="1"/>
</dbReference>
<feature type="compositionally biased region" description="Acidic residues" evidence="7">
    <location>
        <begin position="1105"/>
        <end position="1114"/>
    </location>
</feature>
<organism evidence="13 14">
    <name type="scientific">Rhizoctonia solani</name>
    <dbReference type="NCBI Taxonomy" id="456999"/>
    <lineage>
        <taxon>Eukaryota</taxon>
        <taxon>Fungi</taxon>
        <taxon>Dikarya</taxon>
        <taxon>Basidiomycota</taxon>
        <taxon>Agaricomycotina</taxon>
        <taxon>Agaricomycetes</taxon>
        <taxon>Cantharellales</taxon>
        <taxon>Ceratobasidiaceae</taxon>
        <taxon>Rhizoctonia</taxon>
    </lineage>
</organism>
<keyword evidence="6 8" id="KW-0472">Membrane</keyword>
<feature type="transmembrane region" description="Helical" evidence="8">
    <location>
        <begin position="932"/>
        <end position="953"/>
    </location>
</feature>
<feature type="transmembrane region" description="Helical" evidence="8">
    <location>
        <begin position="703"/>
        <end position="722"/>
    </location>
</feature>
<evidence type="ECO:0000256" key="4">
    <source>
        <dbReference type="ARBA" id="ARBA00022692"/>
    </source>
</evidence>
<sequence length="1182" mass="131810">MRILASNELQKASLPPHSQASTPPASPSIATQEELSVYTQAEMSMSPTAFAEFCSQIPMVIAMERHADIFDISAGTDVTRYFDGTAELDISANPAAMRFLYAFEVGLQSGDPKHHLNETANTASGVMNEYILFEKPYIVPNTSVYRCRFRLAICSYLFPRHGQLGFFQVRVAAIFAVPDQGGPGVMSIDPAKATSANNTSRTFGTAFVTNLALLAIQVGGFVVLKKKFDRIYSPRTLLPPLDRKRSAELPSGPWKWLPAVIFAPAEDIIRKNGLDAYLFVRFLKLMIWVFGAFTLISWPILLPINSVNMPGGGKDGLLRLSWSNITEGEHRRRIAHVVLVYIMTFFVFYLIRRELLIFVHARHQFLTSRSHSHHAQAKTVLVTSMPDELCEDKALRQFCAFVPGGINRIWIYRDQPDLPKLYNDRLEVCQRLEKAIVKYMRAVTKAWGKHLKAEKAKAKAQGKSGKDIEATQDNQGIPDSYPLTRLSTVRASLLNQPLPPTPRHSGVTPTNKTGDLVLNAANRQQGSRSQLLQPAEPETRIAMDMVPRPTHHLGWIPFVGQKVDTFDWCKTEIARLNDEINEKRKGLPECKPHGSAFIQCNLQMGAHVLAQCVSYHEPLKMSQKWVEVAPDDIIWDNIDDGAYEVRSRYVLSWLLTFAVIALWFIPTTFAGFLSNVDQLCAKAKWLEWVCRLPDVVQGIIQGVLPPAVIAILFLLLPIYLRAMAVFECIPRHSLVSISLYKRYYLFLVVHGFLTITLASGIISTIVPILEQPSKAVELLATNLPNASIFFLTYIVANGLAGSASALAQVGPLVIHVVKKYLFGSTPRQSFEITFMMPQADFGVLLPRMSLLCTIAFAYSVIAPVISGLALLAFALYYIAWKFLFLWVYDQPEPQETGGLYFPLIVSNLFVGLYIEQLCLAGLFFLDARKTSSLVLGIFMVILLVITIGVQILLRKSFDPITNFLPMSIATKSLQDRQRRHQRQSQGPAHAVTSDIEDEEMDLFKRDRLQTLIRRKVNKKLKLPTKPKQDKDTGFAPPAPAGEPGTSRIPDAAPRLGTPKLLTRSNTQDSARSRKSNKSKKSDKDRIQIAPAAPAQKSSIAGNSSSEDDSDLDEFAFDHPNTYKDAPWIWIPQDTLGISTVLLKELHAAKVEASDEGAEMDEKGVVIVKRNPPEEAWSGGLDI</sequence>
<evidence type="ECO:0000256" key="8">
    <source>
        <dbReference type="SAM" id="Phobius"/>
    </source>
</evidence>
<evidence type="ECO:0000313" key="13">
    <source>
        <dbReference type="EMBL" id="KAF8678251.1"/>
    </source>
</evidence>
<evidence type="ECO:0000256" key="3">
    <source>
        <dbReference type="ARBA" id="ARBA00022448"/>
    </source>
</evidence>
<dbReference type="InterPro" id="IPR022257">
    <property type="entry name" value="PHM7_ext"/>
</dbReference>
<dbReference type="AlphaFoldDB" id="A0A8H7H9M5"/>
<feature type="transmembrane region" description="Helical" evidence="8">
    <location>
        <begin position="650"/>
        <end position="673"/>
    </location>
</feature>
<evidence type="ECO:0000259" key="9">
    <source>
        <dbReference type="Pfam" id="PF02714"/>
    </source>
</evidence>
<evidence type="ECO:0000259" key="10">
    <source>
        <dbReference type="Pfam" id="PF12621"/>
    </source>
</evidence>
<feature type="transmembrane region" description="Helical" evidence="8">
    <location>
        <begin position="899"/>
        <end position="925"/>
    </location>
</feature>
<evidence type="ECO:0000313" key="14">
    <source>
        <dbReference type="Proteomes" id="UP000650582"/>
    </source>
</evidence>